<reference evidence="3" key="1">
    <citation type="journal article" date="2020" name="Nat. Commun.">
        <title>Large-scale genome sequencing of mycorrhizal fungi provides insights into the early evolution of symbiotic traits.</title>
        <authorList>
            <person name="Miyauchi S."/>
            <person name="Kiss E."/>
            <person name="Kuo A."/>
            <person name="Drula E."/>
            <person name="Kohler A."/>
            <person name="Sanchez-Garcia M."/>
            <person name="Morin E."/>
            <person name="Andreopoulos B."/>
            <person name="Barry K.W."/>
            <person name="Bonito G."/>
            <person name="Buee M."/>
            <person name="Carver A."/>
            <person name="Chen C."/>
            <person name="Cichocki N."/>
            <person name="Clum A."/>
            <person name="Culley D."/>
            <person name="Crous P.W."/>
            <person name="Fauchery L."/>
            <person name="Girlanda M."/>
            <person name="Hayes R.D."/>
            <person name="Keri Z."/>
            <person name="LaButti K."/>
            <person name="Lipzen A."/>
            <person name="Lombard V."/>
            <person name="Magnuson J."/>
            <person name="Maillard F."/>
            <person name="Murat C."/>
            <person name="Nolan M."/>
            <person name="Ohm R.A."/>
            <person name="Pangilinan J."/>
            <person name="Pereira M.F."/>
            <person name="Perotto S."/>
            <person name="Peter M."/>
            <person name="Pfister S."/>
            <person name="Riley R."/>
            <person name="Sitrit Y."/>
            <person name="Stielow J.B."/>
            <person name="Szollosi G."/>
            <person name="Zifcakova L."/>
            <person name="Stursova M."/>
            <person name="Spatafora J.W."/>
            <person name="Tedersoo L."/>
            <person name="Vaario L.M."/>
            <person name="Yamada A."/>
            <person name="Yan M."/>
            <person name="Wang P."/>
            <person name="Xu J."/>
            <person name="Bruns T."/>
            <person name="Baldrian P."/>
            <person name="Vilgalys R."/>
            <person name="Dunand C."/>
            <person name="Henrissat B."/>
            <person name="Grigoriev I.V."/>
            <person name="Hibbett D."/>
            <person name="Nagy L.G."/>
            <person name="Martin F.M."/>
        </authorList>
    </citation>
    <scope>NUCLEOTIDE SEQUENCE</scope>
    <source>
        <strain evidence="3">UH-Tt-Lm1</strain>
    </source>
</reference>
<comment type="similarity">
    <text evidence="1">Belongs to the universal ribosomal protein uL10 family.</text>
</comment>
<keyword evidence="4" id="KW-1185">Reference proteome</keyword>
<name>A0A9P6HGP4_9AGAM</name>
<gene>
    <name evidence="3" type="ORF">BJ322DRAFT_1004100</name>
</gene>
<evidence type="ECO:0000313" key="3">
    <source>
        <dbReference type="EMBL" id="KAF9786896.1"/>
    </source>
</evidence>
<dbReference type="SUPFAM" id="SSF160369">
    <property type="entry name" value="Ribosomal protein L10-like"/>
    <property type="match status" value="1"/>
</dbReference>
<proteinExistence type="inferred from homology"/>
<dbReference type="EMBL" id="WIUZ02000005">
    <property type="protein sequence ID" value="KAF9786896.1"/>
    <property type="molecule type" value="Genomic_DNA"/>
</dbReference>
<comment type="caution">
    <text evidence="3">The sequence shown here is derived from an EMBL/GenBank/DDBJ whole genome shotgun (WGS) entry which is preliminary data.</text>
</comment>
<evidence type="ECO:0000256" key="2">
    <source>
        <dbReference type="SAM" id="MobiDB-lite"/>
    </source>
</evidence>
<dbReference type="PANTHER" id="PTHR11560">
    <property type="entry name" value="39S RIBOSOMAL PROTEIN L10, MITOCHONDRIAL"/>
    <property type="match status" value="1"/>
</dbReference>
<organism evidence="3 4">
    <name type="scientific">Thelephora terrestris</name>
    <dbReference type="NCBI Taxonomy" id="56493"/>
    <lineage>
        <taxon>Eukaryota</taxon>
        <taxon>Fungi</taxon>
        <taxon>Dikarya</taxon>
        <taxon>Basidiomycota</taxon>
        <taxon>Agaricomycotina</taxon>
        <taxon>Agaricomycetes</taxon>
        <taxon>Thelephorales</taxon>
        <taxon>Thelephoraceae</taxon>
        <taxon>Thelephora</taxon>
    </lineage>
</organism>
<feature type="region of interest" description="Disordered" evidence="2">
    <location>
        <begin position="184"/>
        <end position="208"/>
    </location>
</feature>
<dbReference type="AlphaFoldDB" id="A0A9P6HGP4"/>
<sequence>MQTLVLRVRLSPLASTTGTMHVRTYAMSVKPPRRYPKKTEPRIYSERKQFLYNQYLRLLETSKECPLVFLQHDKFSISRLTKLRKDIAAATARKGGFAPSLLNPGPTPLTPSNDPSITTPPSLTVIRTSIFGAALRDYAPIDAKTAKDISRTVENGLVILSLPSLDPPTLNAILNAFQRSVPPLKPGAKAQASSTKKPSADDPDFVPGRRVKRVKPTLTPELTVMGALIEGRVFKAPDIRDVASLPTLDTLRAQLIGLISSPANQIAGILGQASGGQLARTLEGFRKSLEDAEGNTNSTT</sequence>
<dbReference type="InterPro" id="IPR043141">
    <property type="entry name" value="Ribosomal_uL10-like_sf"/>
</dbReference>
<reference evidence="3" key="2">
    <citation type="submission" date="2020-11" db="EMBL/GenBank/DDBJ databases">
        <authorList>
            <consortium name="DOE Joint Genome Institute"/>
            <person name="Kuo A."/>
            <person name="Miyauchi S."/>
            <person name="Kiss E."/>
            <person name="Drula E."/>
            <person name="Kohler A."/>
            <person name="Sanchez-Garcia M."/>
            <person name="Andreopoulos B."/>
            <person name="Barry K.W."/>
            <person name="Bonito G."/>
            <person name="Buee M."/>
            <person name="Carver A."/>
            <person name="Chen C."/>
            <person name="Cichocki N."/>
            <person name="Clum A."/>
            <person name="Culley D."/>
            <person name="Crous P.W."/>
            <person name="Fauchery L."/>
            <person name="Girlanda M."/>
            <person name="Hayes R."/>
            <person name="Keri Z."/>
            <person name="Labutti K."/>
            <person name="Lipzen A."/>
            <person name="Lombard V."/>
            <person name="Magnuson J."/>
            <person name="Maillard F."/>
            <person name="Morin E."/>
            <person name="Murat C."/>
            <person name="Nolan M."/>
            <person name="Ohm R."/>
            <person name="Pangilinan J."/>
            <person name="Pereira M."/>
            <person name="Perotto S."/>
            <person name="Peter M."/>
            <person name="Riley R."/>
            <person name="Sitrit Y."/>
            <person name="Stielow B."/>
            <person name="Szollosi G."/>
            <person name="Zifcakova L."/>
            <person name="Stursova M."/>
            <person name="Spatafora J.W."/>
            <person name="Tedersoo L."/>
            <person name="Vaario L.-M."/>
            <person name="Yamada A."/>
            <person name="Yan M."/>
            <person name="Wang P."/>
            <person name="Xu J."/>
            <person name="Bruns T."/>
            <person name="Baldrian P."/>
            <person name="Vilgalys R."/>
            <person name="Henrissat B."/>
            <person name="Grigoriev I.V."/>
            <person name="Hibbett D."/>
            <person name="Nagy L.G."/>
            <person name="Martin F.M."/>
        </authorList>
    </citation>
    <scope>NUCLEOTIDE SEQUENCE</scope>
    <source>
        <strain evidence="3">UH-Tt-Lm1</strain>
    </source>
</reference>
<evidence type="ECO:0000313" key="4">
    <source>
        <dbReference type="Proteomes" id="UP000736335"/>
    </source>
</evidence>
<evidence type="ECO:0008006" key="5">
    <source>
        <dbReference type="Google" id="ProtNLM"/>
    </source>
</evidence>
<accession>A0A9P6HGP4</accession>
<dbReference type="OrthoDB" id="360689at2759"/>
<dbReference type="InterPro" id="IPR047865">
    <property type="entry name" value="Ribosomal_uL10_bac_type"/>
</dbReference>
<feature type="region of interest" description="Disordered" evidence="2">
    <location>
        <begin position="98"/>
        <end position="118"/>
    </location>
</feature>
<evidence type="ECO:0000256" key="1">
    <source>
        <dbReference type="ARBA" id="ARBA00008889"/>
    </source>
</evidence>
<protein>
    <recommendedName>
        <fullName evidence="5">50S ribosomal protein L10</fullName>
    </recommendedName>
</protein>
<dbReference type="Proteomes" id="UP000736335">
    <property type="component" value="Unassembled WGS sequence"/>
</dbReference>